<evidence type="ECO:0000313" key="1">
    <source>
        <dbReference type="EMBL" id="AWW50540.1"/>
    </source>
</evidence>
<dbReference type="SUPFAM" id="SSF55331">
    <property type="entry name" value="Tautomerase/MIF"/>
    <property type="match status" value="1"/>
</dbReference>
<dbReference type="EMBL" id="CP030085">
    <property type="protein sequence ID" value="AWW50540.1"/>
    <property type="molecule type" value="Genomic_DNA"/>
</dbReference>
<dbReference type="Gene3D" id="3.30.429.10">
    <property type="entry name" value="Macrophage Migration Inhibitory Factor"/>
    <property type="match status" value="1"/>
</dbReference>
<dbReference type="InterPro" id="IPR014347">
    <property type="entry name" value="Tautomerase/MIF_sf"/>
</dbReference>
<dbReference type="RefSeq" id="WP_112295076.1">
    <property type="nucleotide sequence ID" value="NZ_CBCSBS010000002.1"/>
</dbReference>
<dbReference type="InterPro" id="IPR037479">
    <property type="entry name" value="Tauto_MSAD"/>
</dbReference>
<dbReference type="Proteomes" id="UP000248592">
    <property type="component" value="Chromosome"/>
</dbReference>
<evidence type="ECO:0000313" key="2">
    <source>
        <dbReference type="Proteomes" id="UP000248592"/>
    </source>
</evidence>
<proteinExistence type="predicted"/>
<dbReference type="PANTHER" id="PTHR38460:SF1">
    <property type="entry name" value="TAUTOMERASE YOLI-RELATED"/>
    <property type="match status" value="1"/>
</dbReference>
<accession>A0A2Z4JV02</accession>
<reference evidence="2" key="1">
    <citation type="submission" date="2018-06" db="EMBL/GenBank/DDBJ databases">
        <title>Description of a new Polynucleobacter species.</title>
        <authorList>
            <person name="Hahn M.W."/>
        </authorList>
    </citation>
    <scope>NUCLEOTIDE SEQUENCE [LARGE SCALE GENOMIC DNA]</scope>
    <source>
        <strain evidence="2">MG-25-Pas1-D2</strain>
    </source>
</reference>
<dbReference type="PANTHER" id="PTHR38460">
    <property type="entry name" value="TAUTOMERASE YOLI-RELATED"/>
    <property type="match status" value="1"/>
</dbReference>
<dbReference type="Pfam" id="PF14552">
    <property type="entry name" value="Tautomerase_2"/>
    <property type="match status" value="1"/>
</dbReference>
<dbReference type="AlphaFoldDB" id="A0A2Z4JV02"/>
<gene>
    <name evidence="1" type="ORF">Pas1_09195</name>
</gene>
<protein>
    <submittedName>
        <fullName evidence="1">Tautomerase family protein</fullName>
    </submittedName>
</protein>
<organism evidence="1 2">
    <name type="scientific">Polynucleobacter paneuropaeus</name>
    <dbReference type="NCBI Taxonomy" id="2527775"/>
    <lineage>
        <taxon>Bacteria</taxon>
        <taxon>Pseudomonadati</taxon>
        <taxon>Pseudomonadota</taxon>
        <taxon>Betaproteobacteria</taxon>
        <taxon>Burkholderiales</taxon>
        <taxon>Burkholderiaceae</taxon>
        <taxon>Polynucleobacter</taxon>
    </lineage>
</organism>
<sequence length="130" mass="14946">MPFVRIDLSKKYPDGFAQQVGDIIYGAMRQHFNVPEDDKFQIITKHDADELVIPKSYLGIEYSEDIIFIQATISEGRSTQMKKSLYQAICDGLVEKLKVRPQDILINLVEVNKENWSFGHGVMHYAPKDQ</sequence>
<name>A0A2Z4JV02_9BURK</name>